<dbReference type="Proteomes" id="UP001054945">
    <property type="component" value="Unassembled WGS sequence"/>
</dbReference>
<proteinExistence type="predicted"/>
<evidence type="ECO:0000313" key="1">
    <source>
        <dbReference type="EMBL" id="GIX92447.1"/>
    </source>
</evidence>
<protein>
    <recommendedName>
        <fullName evidence="3">DNA-directed DNA polymerase</fullName>
    </recommendedName>
</protein>
<dbReference type="AlphaFoldDB" id="A0AAV4P541"/>
<evidence type="ECO:0000313" key="2">
    <source>
        <dbReference type="Proteomes" id="UP001054945"/>
    </source>
</evidence>
<sequence>MATHQPEHCISYIIQRGYALPLMIQAGKYLGKRLLTSGRNSVEDVSRCSERSIFSMRCVFLNVQAKILKADGTAFTPNDLCGPYKTSIQSTLFHSESSQKNSTKIPPKHLTIWIWQNLGLKQRLKRVKNGFESQMRGGICLLGKGYIKANKPYVEDYDKNKPHNYIVALDANNLFCSLAIFRG</sequence>
<dbReference type="EMBL" id="BPLR01004128">
    <property type="protein sequence ID" value="GIX92447.1"/>
    <property type="molecule type" value="Genomic_DNA"/>
</dbReference>
<name>A0AAV4P541_CAEEX</name>
<reference evidence="1 2" key="1">
    <citation type="submission" date="2021-06" db="EMBL/GenBank/DDBJ databases">
        <title>Caerostris extrusa draft genome.</title>
        <authorList>
            <person name="Kono N."/>
            <person name="Arakawa K."/>
        </authorList>
    </citation>
    <scope>NUCLEOTIDE SEQUENCE [LARGE SCALE GENOMIC DNA]</scope>
</reference>
<organism evidence="1 2">
    <name type="scientific">Caerostris extrusa</name>
    <name type="common">Bark spider</name>
    <name type="synonym">Caerostris bankana</name>
    <dbReference type="NCBI Taxonomy" id="172846"/>
    <lineage>
        <taxon>Eukaryota</taxon>
        <taxon>Metazoa</taxon>
        <taxon>Ecdysozoa</taxon>
        <taxon>Arthropoda</taxon>
        <taxon>Chelicerata</taxon>
        <taxon>Arachnida</taxon>
        <taxon>Araneae</taxon>
        <taxon>Araneomorphae</taxon>
        <taxon>Entelegynae</taxon>
        <taxon>Araneoidea</taxon>
        <taxon>Araneidae</taxon>
        <taxon>Caerostris</taxon>
    </lineage>
</organism>
<accession>A0AAV4P541</accession>
<evidence type="ECO:0008006" key="3">
    <source>
        <dbReference type="Google" id="ProtNLM"/>
    </source>
</evidence>
<comment type="caution">
    <text evidence="1">The sequence shown here is derived from an EMBL/GenBank/DDBJ whole genome shotgun (WGS) entry which is preliminary data.</text>
</comment>
<gene>
    <name evidence="1" type="ORF">CEXT_534991</name>
</gene>
<keyword evidence="2" id="KW-1185">Reference proteome</keyword>